<feature type="compositionally biased region" description="Basic and acidic residues" evidence="1">
    <location>
        <begin position="115"/>
        <end position="142"/>
    </location>
</feature>
<reference evidence="2 3" key="1">
    <citation type="journal article" date="2023" name="bioRxiv">
        <title>Conserved and derived expression patterns and positive selection on dental genes reveal complex evolutionary context of ever-growing rodent molars.</title>
        <authorList>
            <person name="Calamari Z.T."/>
            <person name="Song A."/>
            <person name="Cohen E."/>
            <person name="Akter M."/>
            <person name="Roy R.D."/>
            <person name="Hallikas O."/>
            <person name="Christensen M.M."/>
            <person name="Li P."/>
            <person name="Marangoni P."/>
            <person name="Jernvall J."/>
            <person name="Klein O.D."/>
        </authorList>
    </citation>
    <scope>NUCLEOTIDE SEQUENCE [LARGE SCALE GENOMIC DNA]</scope>
    <source>
        <strain evidence="2">V071</strain>
    </source>
</reference>
<sequence>RRGAPAKSPAAVRDTGGSARGTALPRVAPPAKPGTREGGSGQWPFLPGEPAEGGPALLPVPPTAARARQPLGSGSRARPGRANLGRSHHGEFKRTRGARPCPVAGRTGKVSVRRGSLEARDRSRRLEPDPGRGARGCGDPRRPQGRRHRTRGVPGERVDSVSGSAGTDLARYSARSSDDQPTGYTFSWR</sequence>
<feature type="region of interest" description="Disordered" evidence="1">
    <location>
        <begin position="1"/>
        <end position="189"/>
    </location>
</feature>
<dbReference type="Proteomes" id="UP001488838">
    <property type="component" value="Unassembled WGS sequence"/>
</dbReference>
<organism evidence="2 3">
    <name type="scientific">Myodes glareolus</name>
    <name type="common">Bank vole</name>
    <name type="synonym">Clethrionomys glareolus</name>
    <dbReference type="NCBI Taxonomy" id="447135"/>
    <lineage>
        <taxon>Eukaryota</taxon>
        <taxon>Metazoa</taxon>
        <taxon>Chordata</taxon>
        <taxon>Craniata</taxon>
        <taxon>Vertebrata</taxon>
        <taxon>Euteleostomi</taxon>
        <taxon>Mammalia</taxon>
        <taxon>Eutheria</taxon>
        <taxon>Euarchontoglires</taxon>
        <taxon>Glires</taxon>
        <taxon>Rodentia</taxon>
        <taxon>Myomorpha</taxon>
        <taxon>Muroidea</taxon>
        <taxon>Cricetidae</taxon>
        <taxon>Arvicolinae</taxon>
        <taxon>Myodes</taxon>
    </lineage>
</organism>
<accession>A0AAW0H7C8</accession>
<comment type="caution">
    <text evidence="2">The sequence shown here is derived from an EMBL/GenBank/DDBJ whole genome shotgun (WGS) entry which is preliminary data.</text>
</comment>
<keyword evidence="3" id="KW-1185">Reference proteome</keyword>
<gene>
    <name evidence="2" type="ORF">U0070_001869</name>
</gene>
<name>A0AAW0H7C8_MYOGA</name>
<feature type="compositionally biased region" description="Polar residues" evidence="1">
    <location>
        <begin position="179"/>
        <end position="189"/>
    </location>
</feature>
<feature type="non-terminal residue" evidence="2">
    <location>
        <position position="1"/>
    </location>
</feature>
<evidence type="ECO:0000313" key="2">
    <source>
        <dbReference type="EMBL" id="KAK7797669.1"/>
    </source>
</evidence>
<dbReference type="AlphaFoldDB" id="A0AAW0H7C8"/>
<dbReference type="EMBL" id="JBBHLL010000792">
    <property type="protein sequence ID" value="KAK7797669.1"/>
    <property type="molecule type" value="Genomic_DNA"/>
</dbReference>
<evidence type="ECO:0000256" key="1">
    <source>
        <dbReference type="SAM" id="MobiDB-lite"/>
    </source>
</evidence>
<protein>
    <submittedName>
        <fullName evidence="2">Uncharacterized protein</fullName>
    </submittedName>
</protein>
<proteinExistence type="predicted"/>
<evidence type="ECO:0000313" key="3">
    <source>
        <dbReference type="Proteomes" id="UP001488838"/>
    </source>
</evidence>